<dbReference type="EMBL" id="AMQN01009218">
    <property type="status" value="NOT_ANNOTATED_CDS"/>
    <property type="molecule type" value="Genomic_DNA"/>
</dbReference>
<feature type="transmembrane region" description="Helical" evidence="5">
    <location>
        <begin position="305"/>
        <end position="326"/>
    </location>
</feature>
<feature type="transmembrane region" description="Helical" evidence="5">
    <location>
        <begin position="107"/>
        <end position="130"/>
    </location>
</feature>
<dbReference type="AlphaFoldDB" id="R7U6E4"/>
<evidence type="ECO:0000313" key="7">
    <source>
        <dbReference type="EnsemblMetazoa" id="CapteP118354"/>
    </source>
</evidence>
<evidence type="ECO:0000313" key="8">
    <source>
        <dbReference type="Proteomes" id="UP000014760"/>
    </source>
</evidence>
<dbReference type="EMBL" id="KB304960">
    <property type="protein sequence ID" value="ELU01554.1"/>
    <property type="molecule type" value="Genomic_DNA"/>
</dbReference>
<dbReference type="Proteomes" id="UP000014760">
    <property type="component" value="Unassembled WGS sequence"/>
</dbReference>
<feature type="transmembrane region" description="Helical" evidence="5">
    <location>
        <begin position="386"/>
        <end position="405"/>
    </location>
</feature>
<proteinExistence type="predicted"/>
<keyword evidence="4 5" id="KW-0472">Membrane</keyword>
<gene>
    <name evidence="6" type="ORF">CAPTEDRAFT_118354</name>
</gene>
<feature type="transmembrane region" description="Helical" evidence="5">
    <location>
        <begin position="228"/>
        <end position="250"/>
    </location>
</feature>
<feature type="transmembrane region" description="Helical" evidence="5">
    <location>
        <begin position="71"/>
        <end position="95"/>
    </location>
</feature>
<feature type="transmembrane region" description="Helical" evidence="5">
    <location>
        <begin position="192"/>
        <end position="208"/>
    </location>
</feature>
<evidence type="ECO:0000256" key="2">
    <source>
        <dbReference type="ARBA" id="ARBA00022692"/>
    </source>
</evidence>
<keyword evidence="8" id="KW-1185">Reference proteome</keyword>
<dbReference type="OMA" id="WARIVKF"/>
<dbReference type="HOGENOM" id="CLU_007946_3_0_1"/>
<keyword evidence="2 5" id="KW-0812">Transmembrane</keyword>
<dbReference type="GO" id="GO:0016020">
    <property type="term" value="C:membrane"/>
    <property type="evidence" value="ECO:0007669"/>
    <property type="project" value="UniProtKB-SubCell"/>
</dbReference>
<evidence type="ECO:0000256" key="5">
    <source>
        <dbReference type="SAM" id="Phobius"/>
    </source>
</evidence>
<dbReference type="OrthoDB" id="5982228at2759"/>
<dbReference type="STRING" id="283909.R7U6E4"/>
<reference evidence="8" key="1">
    <citation type="submission" date="2012-12" db="EMBL/GenBank/DDBJ databases">
        <authorList>
            <person name="Hellsten U."/>
            <person name="Grimwood J."/>
            <person name="Chapman J.A."/>
            <person name="Shapiro H."/>
            <person name="Aerts A."/>
            <person name="Otillar R.P."/>
            <person name="Terry A.Y."/>
            <person name="Boore J.L."/>
            <person name="Simakov O."/>
            <person name="Marletaz F."/>
            <person name="Cho S.-J."/>
            <person name="Edsinger-Gonzales E."/>
            <person name="Havlak P."/>
            <person name="Kuo D.-H."/>
            <person name="Larsson T."/>
            <person name="Lv J."/>
            <person name="Arendt D."/>
            <person name="Savage R."/>
            <person name="Osoegawa K."/>
            <person name="de Jong P."/>
            <person name="Lindberg D.R."/>
            <person name="Seaver E.C."/>
            <person name="Weisblat D.A."/>
            <person name="Putnam N.H."/>
            <person name="Grigoriev I.V."/>
            <person name="Rokhsar D.S."/>
        </authorList>
    </citation>
    <scope>NUCLEOTIDE SEQUENCE</scope>
    <source>
        <strain evidence="8">I ESC-2004</strain>
    </source>
</reference>
<evidence type="ECO:0000256" key="4">
    <source>
        <dbReference type="ARBA" id="ARBA00023136"/>
    </source>
</evidence>
<name>R7U6E4_CAPTE</name>
<dbReference type="Pfam" id="PF13520">
    <property type="entry name" value="AA_permease_2"/>
    <property type="match status" value="1"/>
</dbReference>
<accession>R7U6E4</accession>
<sequence>MRESERAPLLAKRNIIIDGYESISLSSKASSEFQLKKDISLIQAIAIIVSNVIGSGIFISSRGVTENMGSVGASLVVWGLVGVYVLIQALCYAELACMMPVSGGDYSFAYTALGPMPGFLVAWIHVMLIAPSASGAISRTAGVYLAKIMGVDNDQLIITLIAALIITLFLFLNCASVTLVAHLSTILASAKILVLSFIIVTGIGWLAMGNTENMQKPFEGSATNPGSIALAALEGYYAYKGWLISLFTTLPRALFALRDLPIALVVSIVTISSIYVMTNVAYFSALSPAEVISVEAVALTFIEKIFGKGLTILVALGVVLSCMGAVNGGYLTDSRYLFAAGRNHQVPRVLSMINIRQVTPLPALVFMALMYFVYACIPSLDTLLQYSALGVQVKISIALISQLVLKRTQPNAERKISVHWTIVSLCILAIFSMVGLSLYQNPWTAATGLAMCLSGVPLYYIMKFLTRFPLLNRIDSELH</sequence>
<feature type="transmembrane region" description="Helical" evidence="5">
    <location>
        <begin position="445"/>
        <end position="462"/>
    </location>
</feature>
<evidence type="ECO:0000256" key="1">
    <source>
        <dbReference type="ARBA" id="ARBA00004141"/>
    </source>
</evidence>
<evidence type="ECO:0000256" key="3">
    <source>
        <dbReference type="ARBA" id="ARBA00022989"/>
    </source>
</evidence>
<dbReference type="InterPro" id="IPR050598">
    <property type="entry name" value="AminoAcid_Transporter"/>
</dbReference>
<feature type="transmembrane region" description="Helical" evidence="5">
    <location>
        <begin position="156"/>
        <end position="180"/>
    </location>
</feature>
<dbReference type="EMBL" id="AMQN01009219">
    <property type="status" value="NOT_ANNOTATED_CDS"/>
    <property type="molecule type" value="Genomic_DNA"/>
</dbReference>
<keyword evidence="3 5" id="KW-1133">Transmembrane helix</keyword>
<feature type="transmembrane region" description="Helical" evidence="5">
    <location>
        <begin position="417"/>
        <end position="439"/>
    </location>
</feature>
<evidence type="ECO:0000313" key="6">
    <source>
        <dbReference type="EMBL" id="ELU01554.1"/>
    </source>
</evidence>
<evidence type="ECO:0008006" key="9">
    <source>
        <dbReference type="Google" id="ProtNLM"/>
    </source>
</evidence>
<dbReference type="PANTHER" id="PTHR11785:SF528">
    <property type="entry name" value="AMINO ACID TRANSPORTER PROTEIN JHI-21"/>
    <property type="match status" value="1"/>
</dbReference>
<dbReference type="InterPro" id="IPR002293">
    <property type="entry name" value="AA/rel_permease1"/>
</dbReference>
<feature type="transmembrane region" description="Helical" evidence="5">
    <location>
        <begin position="361"/>
        <end position="380"/>
    </location>
</feature>
<feature type="transmembrane region" description="Helical" evidence="5">
    <location>
        <begin position="262"/>
        <end position="285"/>
    </location>
</feature>
<feature type="transmembrane region" description="Helical" evidence="5">
    <location>
        <begin position="39"/>
        <end position="59"/>
    </location>
</feature>
<dbReference type="PANTHER" id="PTHR11785">
    <property type="entry name" value="AMINO ACID TRANSPORTER"/>
    <property type="match status" value="1"/>
</dbReference>
<dbReference type="GO" id="GO:0015179">
    <property type="term" value="F:L-amino acid transmembrane transporter activity"/>
    <property type="evidence" value="ECO:0007669"/>
    <property type="project" value="TreeGrafter"/>
</dbReference>
<organism evidence="6">
    <name type="scientific">Capitella teleta</name>
    <name type="common">Polychaete worm</name>
    <dbReference type="NCBI Taxonomy" id="283909"/>
    <lineage>
        <taxon>Eukaryota</taxon>
        <taxon>Metazoa</taxon>
        <taxon>Spiralia</taxon>
        <taxon>Lophotrochozoa</taxon>
        <taxon>Annelida</taxon>
        <taxon>Polychaeta</taxon>
        <taxon>Sedentaria</taxon>
        <taxon>Scolecida</taxon>
        <taxon>Capitellidae</taxon>
        <taxon>Capitella</taxon>
    </lineage>
</organism>
<reference evidence="6 8" key="2">
    <citation type="journal article" date="2013" name="Nature">
        <title>Insights into bilaterian evolution from three spiralian genomes.</title>
        <authorList>
            <person name="Simakov O."/>
            <person name="Marletaz F."/>
            <person name="Cho S.J."/>
            <person name="Edsinger-Gonzales E."/>
            <person name="Havlak P."/>
            <person name="Hellsten U."/>
            <person name="Kuo D.H."/>
            <person name="Larsson T."/>
            <person name="Lv J."/>
            <person name="Arendt D."/>
            <person name="Savage R."/>
            <person name="Osoegawa K."/>
            <person name="de Jong P."/>
            <person name="Grimwood J."/>
            <person name="Chapman J.A."/>
            <person name="Shapiro H."/>
            <person name="Aerts A."/>
            <person name="Otillar R.P."/>
            <person name="Terry A.Y."/>
            <person name="Boore J.L."/>
            <person name="Grigoriev I.V."/>
            <person name="Lindberg D.R."/>
            <person name="Seaver E.C."/>
            <person name="Weisblat D.A."/>
            <person name="Putnam N.H."/>
            <person name="Rokhsar D.S."/>
        </authorList>
    </citation>
    <scope>NUCLEOTIDE SEQUENCE</scope>
    <source>
        <strain evidence="6 8">I ESC-2004</strain>
    </source>
</reference>
<dbReference type="EnsemblMetazoa" id="CapteT118354">
    <property type="protein sequence ID" value="CapteP118354"/>
    <property type="gene ID" value="CapteG118354"/>
</dbReference>
<comment type="subcellular location">
    <subcellularLocation>
        <location evidence="1">Membrane</location>
        <topology evidence="1">Multi-pass membrane protein</topology>
    </subcellularLocation>
</comment>
<dbReference type="Gene3D" id="1.20.1740.10">
    <property type="entry name" value="Amino acid/polyamine transporter I"/>
    <property type="match status" value="1"/>
</dbReference>
<dbReference type="PIRSF" id="PIRSF006060">
    <property type="entry name" value="AA_transporter"/>
    <property type="match status" value="1"/>
</dbReference>
<protein>
    <recommendedName>
        <fullName evidence="9">Amino acid permease/ SLC12A domain-containing protein</fullName>
    </recommendedName>
</protein>
<reference evidence="7" key="3">
    <citation type="submission" date="2015-06" db="UniProtKB">
        <authorList>
            <consortium name="EnsemblMetazoa"/>
        </authorList>
    </citation>
    <scope>IDENTIFICATION</scope>
</reference>